<proteinExistence type="predicted"/>
<dbReference type="InterPro" id="IPR021333">
    <property type="entry name" value="DUF2946"/>
</dbReference>
<evidence type="ECO:0008006" key="3">
    <source>
        <dbReference type="Google" id="ProtNLM"/>
    </source>
</evidence>
<reference evidence="1 2" key="1">
    <citation type="submission" date="2019-12" db="EMBL/GenBank/DDBJ databases">
        <title>Hybrid Genome Assemblies of two High G+C Isolates from Undergraduate Microbiology Courses.</title>
        <authorList>
            <person name="Ne Ville C.J."/>
            <person name="Enright D."/>
            <person name="Hernandez I."/>
            <person name="Dodsworth J."/>
            <person name="Orwin P.M."/>
        </authorList>
    </citation>
    <scope>NUCLEOTIDE SEQUENCE [LARGE SCALE GENOMIC DNA]</scope>
    <source>
        <strain evidence="1 2">CSUSB</strain>
    </source>
</reference>
<dbReference type="RefSeq" id="WP_157616106.1">
    <property type="nucleotide sequence ID" value="NZ_CP046622.1"/>
</dbReference>
<accession>A0A6I6HNE2</accession>
<organism evidence="1 2">
    <name type="scientific">Variovorax paradoxus</name>
    <dbReference type="NCBI Taxonomy" id="34073"/>
    <lineage>
        <taxon>Bacteria</taxon>
        <taxon>Pseudomonadati</taxon>
        <taxon>Pseudomonadota</taxon>
        <taxon>Betaproteobacteria</taxon>
        <taxon>Burkholderiales</taxon>
        <taxon>Comamonadaceae</taxon>
        <taxon>Variovorax</taxon>
    </lineage>
</organism>
<evidence type="ECO:0000313" key="1">
    <source>
        <dbReference type="EMBL" id="QGW84350.1"/>
    </source>
</evidence>
<dbReference type="Proteomes" id="UP000425817">
    <property type="component" value="Chromosome"/>
</dbReference>
<gene>
    <name evidence="1" type="ORF">GOQ09_23490</name>
</gene>
<dbReference type="Pfam" id="PF11162">
    <property type="entry name" value="DUF2946"/>
    <property type="match status" value="1"/>
</dbReference>
<dbReference type="AlphaFoldDB" id="A0A6I6HNE2"/>
<dbReference type="EMBL" id="CP046622">
    <property type="protein sequence ID" value="QGW84350.1"/>
    <property type="molecule type" value="Genomic_DNA"/>
</dbReference>
<dbReference type="OrthoDB" id="8906767at2"/>
<protein>
    <recommendedName>
        <fullName evidence="3">DUF2946 domain-containing protein</fullName>
    </recommendedName>
</protein>
<sequence>MRLLRNHPRFLGLVGRWVLLWFVLSLGAAVASPIVHPQAVELVCSSVGSVKVVVHTEDGVQEMGASHMDCPLCVLTGAPPPSADPAGFDLPLPLGRVVQSIPAARLAAATAAPLPARGPPTFS</sequence>
<name>A0A6I6HNE2_VARPD</name>
<evidence type="ECO:0000313" key="2">
    <source>
        <dbReference type="Proteomes" id="UP000425817"/>
    </source>
</evidence>